<dbReference type="PROSITE" id="PS51225">
    <property type="entry name" value="MARVEL"/>
    <property type="match status" value="1"/>
</dbReference>
<evidence type="ECO:0000313" key="10">
    <source>
        <dbReference type="Proteomes" id="UP000095282"/>
    </source>
</evidence>
<evidence type="ECO:0000256" key="4">
    <source>
        <dbReference type="ARBA" id="ARBA00023136"/>
    </source>
</evidence>
<feature type="transmembrane region" description="Helical" evidence="8">
    <location>
        <begin position="337"/>
        <end position="360"/>
    </location>
</feature>
<name>A0A1I7TK16_9PELO</name>
<evidence type="ECO:0000256" key="3">
    <source>
        <dbReference type="ARBA" id="ARBA00022989"/>
    </source>
</evidence>
<dbReference type="eggNOG" id="KOG4788">
    <property type="taxonomic scope" value="Eukaryota"/>
</dbReference>
<evidence type="ECO:0000259" key="9">
    <source>
        <dbReference type="PROSITE" id="PS51225"/>
    </source>
</evidence>
<feature type="compositionally biased region" description="Basic and acidic residues" evidence="7">
    <location>
        <begin position="182"/>
        <end position="202"/>
    </location>
</feature>
<evidence type="ECO:0000256" key="2">
    <source>
        <dbReference type="ARBA" id="ARBA00022692"/>
    </source>
</evidence>
<keyword evidence="3 8" id="KW-1133">Transmembrane helix</keyword>
<evidence type="ECO:0000256" key="5">
    <source>
        <dbReference type="PROSITE-ProRule" id="PRU00581"/>
    </source>
</evidence>
<protein>
    <submittedName>
        <fullName evidence="11">MARVEL domain-containing protein</fullName>
    </submittedName>
</protein>
<dbReference type="GO" id="GO:0016020">
    <property type="term" value="C:membrane"/>
    <property type="evidence" value="ECO:0007669"/>
    <property type="project" value="UniProtKB-SubCell"/>
</dbReference>
<comment type="subcellular location">
    <subcellularLocation>
        <location evidence="1">Membrane</location>
        <topology evidence="1">Multi-pass membrane protein</topology>
    </subcellularLocation>
</comment>
<keyword evidence="2 5" id="KW-0812">Transmembrane</keyword>
<evidence type="ECO:0000256" key="8">
    <source>
        <dbReference type="SAM" id="Phobius"/>
    </source>
</evidence>
<feature type="transmembrane region" description="Helical" evidence="8">
    <location>
        <begin position="248"/>
        <end position="267"/>
    </location>
</feature>
<feature type="transmembrane region" description="Helical" evidence="8">
    <location>
        <begin position="306"/>
        <end position="331"/>
    </location>
</feature>
<evidence type="ECO:0000256" key="6">
    <source>
        <dbReference type="SAM" id="Coils"/>
    </source>
</evidence>
<dbReference type="InterPro" id="IPR008253">
    <property type="entry name" value="Marvel"/>
</dbReference>
<keyword evidence="6" id="KW-0175">Coiled coil</keyword>
<dbReference type="AlphaFoldDB" id="A0A1I7TK16"/>
<feature type="coiled-coil region" evidence="6">
    <location>
        <begin position="60"/>
        <end position="115"/>
    </location>
</feature>
<sequence>MPRTWGNIRREKIQKNNNGDLQSCIDIGQIMEKIQRDTYIRQQKSIEQTEGVAINLLNWKKDNDADMKSLEIQMELLKKRREQIQRNSTEMTILANQLRQKLMQIQESKKENKQVFGEEGDNVSIVTLDPVVDGIQSTHTVTLHPEALENDEFSVEAPSPPPFPIPMQKSTIIPLDPTNILQDEKTKTKKKNQNDSKDEKMYDSPRYQTTTTVVETTEYISNDGPAVRIEFPRLDCEYIRTLGGIMKIVCIVLCLLTFLFVMMGPAYYTGVGWATFVSSVGIFVTTSLLTLYLFRVVDSITSINWIVCEMVYCFAWTVFFFIAACVLAVASSQFRGTFAWAIAAFFAFGAMCAYGFDCYLKFLSWKNNERATGGSNPIVVQQERRNQFV</sequence>
<feature type="region of interest" description="Disordered" evidence="7">
    <location>
        <begin position="177"/>
        <end position="202"/>
    </location>
</feature>
<proteinExistence type="predicted"/>
<evidence type="ECO:0000256" key="1">
    <source>
        <dbReference type="ARBA" id="ARBA00004141"/>
    </source>
</evidence>
<evidence type="ECO:0000313" key="11">
    <source>
        <dbReference type="WBParaSite" id="Csp11.Scaffold627.g6672.t3"/>
    </source>
</evidence>
<dbReference type="Proteomes" id="UP000095282">
    <property type="component" value="Unplaced"/>
</dbReference>
<organism evidence="10 11">
    <name type="scientific">Caenorhabditis tropicalis</name>
    <dbReference type="NCBI Taxonomy" id="1561998"/>
    <lineage>
        <taxon>Eukaryota</taxon>
        <taxon>Metazoa</taxon>
        <taxon>Ecdysozoa</taxon>
        <taxon>Nematoda</taxon>
        <taxon>Chromadorea</taxon>
        <taxon>Rhabditida</taxon>
        <taxon>Rhabditina</taxon>
        <taxon>Rhabditomorpha</taxon>
        <taxon>Rhabditoidea</taxon>
        <taxon>Rhabditidae</taxon>
        <taxon>Peloderinae</taxon>
        <taxon>Caenorhabditis</taxon>
    </lineage>
</organism>
<dbReference type="PANTHER" id="PTHR22776">
    <property type="entry name" value="MARVEL-CONTAINING POTENTIAL LIPID RAFT-ASSOCIATED PROTEIN"/>
    <property type="match status" value="1"/>
</dbReference>
<keyword evidence="4 5" id="KW-0472">Membrane</keyword>
<dbReference type="WBParaSite" id="Csp11.Scaffold627.g6672.t3">
    <property type="protein sequence ID" value="Csp11.Scaffold627.g6672.t3"/>
    <property type="gene ID" value="Csp11.Scaffold627.g6672"/>
</dbReference>
<dbReference type="Pfam" id="PF01284">
    <property type="entry name" value="MARVEL"/>
    <property type="match status" value="1"/>
</dbReference>
<dbReference type="PANTHER" id="PTHR22776:SF49">
    <property type="entry name" value="MARVEL DOMAIN-CONTAINING PROTEIN"/>
    <property type="match status" value="1"/>
</dbReference>
<accession>A0A1I7TK16</accession>
<dbReference type="InterPro" id="IPR050578">
    <property type="entry name" value="MARVEL-CKLF_proteins"/>
</dbReference>
<reference evidence="11" key="1">
    <citation type="submission" date="2016-11" db="UniProtKB">
        <authorList>
            <consortium name="WormBaseParasite"/>
        </authorList>
    </citation>
    <scope>IDENTIFICATION</scope>
</reference>
<feature type="domain" description="MARVEL" evidence="9">
    <location>
        <begin position="238"/>
        <end position="366"/>
    </location>
</feature>
<keyword evidence="10" id="KW-1185">Reference proteome</keyword>
<feature type="transmembrane region" description="Helical" evidence="8">
    <location>
        <begin position="273"/>
        <end position="294"/>
    </location>
</feature>
<evidence type="ECO:0000256" key="7">
    <source>
        <dbReference type="SAM" id="MobiDB-lite"/>
    </source>
</evidence>